<evidence type="ECO:0000313" key="4">
    <source>
        <dbReference type="Proteomes" id="UP000604046"/>
    </source>
</evidence>
<keyword evidence="4" id="KW-1185">Reference proteome</keyword>
<keyword evidence="2" id="KW-0732">Signal</keyword>
<protein>
    <submittedName>
        <fullName evidence="3">Uncharacterized protein</fullName>
    </submittedName>
</protein>
<organism evidence="3 4">
    <name type="scientific">Symbiodinium natans</name>
    <dbReference type="NCBI Taxonomy" id="878477"/>
    <lineage>
        <taxon>Eukaryota</taxon>
        <taxon>Sar</taxon>
        <taxon>Alveolata</taxon>
        <taxon>Dinophyceae</taxon>
        <taxon>Suessiales</taxon>
        <taxon>Symbiodiniaceae</taxon>
        <taxon>Symbiodinium</taxon>
    </lineage>
</organism>
<feature type="signal peptide" evidence="2">
    <location>
        <begin position="1"/>
        <end position="19"/>
    </location>
</feature>
<reference evidence="3" key="1">
    <citation type="submission" date="2021-02" db="EMBL/GenBank/DDBJ databases">
        <authorList>
            <person name="Dougan E. K."/>
            <person name="Rhodes N."/>
            <person name="Thang M."/>
            <person name="Chan C."/>
        </authorList>
    </citation>
    <scope>NUCLEOTIDE SEQUENCE</scope>
</reference>
<evidence type="ECO:0000256" key="2">
    <source>
        <dbReference type="SAM" id="SignalP"/>
    </source>
</evidence>
<gene>
    <name evidence="3" type="ORF">SNAT2548_LOCUS209</name>
</gene>
<proteinExistence type="predicted"/>
<name>A0A812GDJ8_9DINO</name>
<dbReference type="AlphaFoldDB" id="A0A812GDJ8"/>
<feature type="region of interest" description="Disordered" evidence="1">
    <location>
        <begin position="48"/>
        <end position="87"/>
    </location>
</feature>
<comment type="caution">
    <text evidence="3">The sequence shown here is derived from an EMBL/GenBank/DDBJ whole genome shotgun (WGS) entry which is preliminary data.</text>
</comment>
<accession>A0A812GDJ8</accession>
<dbReference type="Proteomes" id="UP000604046">
    <property type="component" value="Unassembled WGS sequence"/>
</dbReference>
<dbReference type="EMBL" id="CAJNDS010000004">
    <property type="protein sequence ID" value="CAE6914019.1"/>
    <property type="molecule type" value="Genomic_DNA"/>
</dbReference>
<feature type="compositionally biased region" description="Low complexity" evidence="1">
    <location>
        <begin position="78"/>
        <end position="87"/>
    </location>
</feature>
<sequence>MYQVLLGVCLAACVLPSASDEVALKADDQCGDGQVCALNALQSRSQVLPKSGLQPAPADPPLAADKSWPAQPAPVDPPAADKALPAQPALPAPANTYPVNVSALPWASGSSLNSPSASPLLTFYMYRAVSDEVYPPLNTNMASLGGALWYLHHEVVIQSPRKFDITRILRYKVQMRATTPLLRLGMHFGVRLAYDKGQATGPFVCGRNEIRSKSGAIDGYSPKFCGDGGFRKQYLPDLKPYKDEYEYAAYGYNVGCNKLGEYPFPTDPVYYPNAVWYTMPGACPNNLYYDKDNSCQASNPGGYCPGIEPNGNGTCTWNYEEAGEISLDELVGIKDYNAWRWGHREYDPETDEGVKFTWWNGINSTTANEARVKQAAELFDSKYPDMPTVAELTNPPCDFDFGHFYKQWYRKDGYSGPCGPPNAKCKGGMGWVRHTGLVKHPSWYVPLTTSASDDDIQRLLYQLGKNECRRPCEIGEEPTIVKPKPKPHTRYR</sequence>
<evidence type="ECO:0000313" key="3">
    <source>
        <dbReference type="EMBL" id="CAE6914019.1"/>
    </source>
</evidence>
<evidence type="ECO:0000256" key="1">
    <source>
        <dbReference type="SAM" id="MobiDB-lite"/>
    </source>
</evidence>
<feature type="chain" id="PRO_5032312697" evidence="2">
    <location>
        <begin position="20"/>
        <end position="492"/>
    </location>
</feature>